<reference evidence="1 2" key="1">
    <citation type="submission" date="2020-08" db="EMBL/GenBank/DDBJ databases">
        <title>Genomic Encyclopedia of Type Strains, Phase III (KMG-III): the genomes of soil and plant-associated and newly described type strains.</title>
        <authorList>
            <person name="Whitman W."/>
        </authorList>
    </citation>
    <scope>NUCLEOTIDE SEQUENCE [LARGE SCALE GENOMIC DNA]</scope>
    <source>
        <strain evidence="1 2">CECT 3146</strain>
    </source>
</reference>
<evidence type="ECO:0000313" key="1">
    <source>
        <dbReference type="EMBL" id="MBB5109642.1"/>
    </source>
</evidence>
<evidence type="ECO:0008006" key="3">
    <source>
        <dbReference type="Google" id="ProtNLM"/>
    </source>
</evidence>
<dbReference type="Proteomes" id="UP000549009">
    <property type="component" value="Unassembled WGS sequence"/>
</dbReference>
<sequence length="212" mass="23755">MPVTALDAATDVLQRARNLLTLDTPGVDTGIRKDLRRAALAMGMAAVDTYMHWAIRKVSLATPLPKELHKVDVPFGDLLTIADASVEARKNGRKNRPQVRARYVLNEKLLAMTFQGPKNIERGLQMLGTDRKPWKQLGAVIQPPMRAEELKTRLGQLSHRRNEIVHEGDLKRQARPQKLQHEAVTPAQVKADLDWIESFITALGTLPKPEQV</sequence>
<dbReference type="RefSeq" id="WP_184926597.1">
    <property type="nucleotide sequence ID" value="NZ_BMSQ01000040.1"/>
</dbReference>
<organism evidence="1 2">
    <name type="scientific">Streptomyces spectabilis</name>
    <dbReference type="NCBI Taxonomy" id="68270"/>
    <lineage>
        <taxon>Bacteria</taxon>
        <taxon>Bacillati</taxon>
        <taxon>Actinomycetota</taxon>
        <taxon>Actinomycetes</taxon>
        <taxon>Kitasatosporales</taxon>
        <taxon>Streptomycetaceae</taxon>
        <taxon>Streptomyces</taxon>
    </lineage>
</organism>
<dbReference type="AlphaFoldDB" id="A0A7W8B6B3"/>
<gene>
    <name evidence="1" type="ORF">FHS40_008772</name>
</gene>
<evidence type="ECO:0000313" key="2">
    <source>
        <dbReference type="Proteomes" id="UP000549009"/>
    </source>
</evidence>
<dbReference type="EMBL" id="JACHJD010000033">
    <property type="protein sequence ID" value="MBB5109642.1"/>
    <property type="molecule type" value="Genomic_DNA"/>
</dbReference>
<proteinExistence type="predicted"/>
<name>A0A7W8B6B3_STRST</name>
<comment type="caution">
    <text evidence="1">The sequence shown here is derived from an EMBL/GenBank/DDBJ whole genome shotgun (WGS) entry which is preliminary data.</text>
</comment>
<keyword evidence="2" id="KW-1185">Reference proteome</keyword>
<protein>
    <recommendedName>
        <fullName evidence="3">RiboL-PSP-HEPN domain-containing protein</fullName>
    </recommendedName>
</protein>
<accession>A0A7W8B6B3</accession>